<evidence type="ECO:0000313" key="2">
    <source>
        <dbReference type="Proteomes" id="UP000799538"/>
    </source>
</evidence>
<proteinExistence type="predicted"/>
<accession>A0A6A6GH88</accession>
<reference evidence="2" key="1">
    <citation type="journal article" date="2020" name="Stud. Mycol.">
        <title>101 Dothideomycetes genomes: A test case for predicting lifestyles and emergence of pathogens.</title>
        <authorList>
            <person name="Haridas S."/>
            <person name="Albert R."/>
            <person name="Binder M."/>
            <person name="Bloem J."/>
            <person name="LaButti K."/>
            <person name="Salamov A."/>
            <person name="Andreopoulos B."/>
            <person name="Baker S."/>
            <person name="Barry K."/>
            <person name="Bills G."/>
            <person name="Bluhm B."/>
            <person name="Cannon C."/>
            <person name="Castanera R."/>
            <person name="Culley D."/>
            <person name="Daum C."/>
            <person name="Ezra D."/>
            <person name="Gonzalez J."/>
            <person name="Henrissat B."/>
            <person name="Kuo A."/>
            <person name="Liang C."/>
            <person name="Lipzen A."/>
            <person name="Lutzoni F."/>
            <person name="Magnuson J."/>
            <person name="Mondo S."/>
            <person name="Nolan M."/>
            <person name="Ohm R."/>
            <person name="Pangilinan J."/>
            <person name="Park H.-J."/>
            <person name="Ramirez L."/>
            <person name="Alfaro M."/>
            <person name="Sun H."/>
            <person name="Tritt A."/>
            <person name="Yoshinaga Y."/>
            <person name="Zwiers L.-H."/>
            <person name="Turgeon B."/>
            <person name="Goodwin S."/>
            <person name="Spatafora J."/>
            <person name="Crous P."/>
            <person name="Grigoriev I."/>
        </authorList>
    </citation>
    <scope>NUCLEOTIDE SEQUENCE [LARGE SCALE GENOMIC DNA]</scope>
    <source>
        <strain evidence="2">CECT 20119</strain>
    </source>
</reference>
<protein>
    <submittedName>
        <fullName evidence="1">Uncharacterized protein</fullName>
    </submittedName>
</protein>
<dbReference type="Proteomes" id="UP000799538">
    <property type="component" value="Unassembled WGS sequence"/>
</dbReference>
<dbReference type="AlphaFoldDB" id="A0A6A6GH88"/>
<sequence>MPFVSNLQHLQDNVSFNEEQYTGLCGHQYIEDCSLDGNTHYYLYNNSRTVYLIIHVTDLNIGSIYYLAHNSTDHRFYYDIYYHKSYHDISYHNSYHDIYNPQSYHDIYYHKSYHDIYNHQSYHDIYYHKSYHNVNDNWTDYDLYNH</sequence>
<gene>
    <name evidence="1" type="ORF">BDZ85DRAFT_280285</name>
</gene>
<organism evidence="1 2">
    <name type="scientific">Elsinoe ampelina</name>
    <dbReference type="NCBI Taxonomy" id="302913"/>
    <lineage>
        <taxon>Eukaryota</taxon>
        <taxon>Fungi</taxon>
        <taxon>Dikarya</taxon>
        <taxon>Ascomycota</taxon>
        <taxon>Pezizomycotina</taxon>
        <taxon>Dothideomycetes</taxon>
        <taxon>Dothideomycetidae</taxon>
        <taxon>Myriangiales</taxon>
        <taxon>Elsinoaceae</taxon>
        <taxon>Elsinoe</taxon>
    </lineage>
</organism>
<dbReference type="EMBL" id="ML992504">
    <property type="protein sequence ID" value="KAF2225086.1"/>
    <property type="molecule type" value="Genomic_DNA"/>
</dbReference>
<keyword evidence="2" id="KW-1185">Reference proteome</keyword>
<evidence type="ECO:0000313" key="1">
    <source>
        <dbReference type="EMBL" id="KAF2225086.1"/>
    </source>
</evidence>
<name>A0A6A6GH88_9PEZI</name>